<accession>A0A0A7FV91</accession>
<keyword evidence="1" id="KW-0472">Membrane</keyword>
<dbReference type="EMBL" id="CP006905">
    <property type="protein sequence ID" value="AIY83559.1"/>
    <property type="molecule type" value="Genomic_DNA"/>
</dbReference>
<dbReference type="Proteomes" id="UP000030635">
    <property type="component" value="Chromosome"/>
</dbReference>
<gene>
    <name evidence="2" type="ORF">U729_759</name>
</gene>
<name>A0A0A7FV91_9CLOT</name>
<protein>
    <submittedName>
        <fullName evidence="2">Uncharacterized protein</fullName>
    </submittedName>
</protein>
<evidence type="ECO:0000313" key="3">
    <source>
        <dbReference type="Proteomes" id="UP000030635"/>
    </source>
</evidence>
<reference evidence="2 3" key="1">
    <citation type="journal article" date="2015" name="Infect. Genet. Evol.">
        <title>Genomic sequences of six botulinum neurotoxin-producing strains representing three clostridial species illustrate the mobility and diversity of botulinum neurotoxin genes.</title>
        <authorList>
            <person name="Smith T.J."/>
            <person name="Hill K.K."/>
            <person name="Xie G."/>
            <person name="Foley B.T."/>
            <person name="Williamson C.H."/>
            <person name="Foster J.T."/>
            <person name="Johnson S.L."/>
            <person name="Chertkov O."/>
            <person name="Teshima H."/>
            <person name="Gibbons H.S."/>
            <person name="Johnsky L.A."/>
            <person name="Karavis M.A."/>
            <person name="Smith L.A."/>
        </authorList>
    </citation>
    <scope>NUCLEOTIDE SEQUENCE [LARGE SCALE GENOMIC DNA]</scope>
    <source>
        <strain evidence="2">Sullivan</strain>
    </source>
</reference>
<feature type="transmembrane region" description="Helical" evidence="1">
    <location>
        <begin position="17"/>
        <end position="36"/>
    </location>
</feature>
<dbReference type="RefSeq" id="WP_155392746.1">
    <property type="nucleotide sequence ID" value="NZ_CP006905.1"/>
</dbReference>
<evidence type="ECO:0000313" key="2">
    <source>
        <dbReference type="EMBL" id="AIY83559.1"/>
    </source>
</evidence>
<dbReference type="STRING" id="1561.NPD11_2246"/>
<evidence type="ECO:0000256" key="1">
    <source>
        <dbReference type="SAM" id="Phobius"/>
    </source>
</evidence>
<dbReference type="HOGENOM" id="CLU_3197928_0_0_9"/>
<proteinExistence type="predicted"/>
<keyword evidence="1" id="KW-0812">Transmembrane</keyword>
<dbReference type="GeneID" id="60854588"/>
<keyword evidence="1" id="KW-1133">Transmembrane helix</keyword>
<dbReference type="KEGG" id="cbv:U729_759"/>
<sequence length="45" mass="4847">MKELKALVSKEKLKNTTIVGISAATVLIGFGSLILFKSKLKKDAI</sequence>
<dbReference type="AlphaFoldDB" id="A0A0A7FV91"/>
<keyword evidence="3" id="KW-1185">Reference proteome</keyword>
<organism evidence="2 3">
    <name type="scientific">Clostridium baratii str. Sullivan</name>
    <dbReference type="NCBI Taxonomy" id="1415775"/>
    <lineage>
        <taxon>Bacteria</taxon>
        <taxon>Bacillati</taxon>
        <taxon>Bacillota</taxon>
        <taxon>Clostridia</taxon>
        <taxon>Eubacteriales</taxon>
        <taxon>Clostridiaceae</taxon>
        <taxon>Clostridium</taxon>
    </lineage>
</organism>